<name>A0ABV6PU22_9BURK</name>
<dbReference type="SUPFAM" id="SSF88713">
    <property type="entry name" value="Glycoside hydrolase/deacetylase"/>
    <property type="match status" value="1"/>
</dbReference>
<evidence type="ECO:0008006" key="3">
    <source>
        <dbReference type="Google" id="ProtNLM"/>
    </source>
</evidence>
<dbReference type="InterPro" id="IPR011330">
    <property type="entry name" value="Glyco_hydro/deAcase_b/a-brl"/>
</dbReference>
<comment type="caution">
    <text evidence="1">The sequence shown here is derived from an EMBL/GenBank/DDBJ whole genome shotgun (WGS) entry which is preliminary data.</text>
</comment>
<keyword evidence="2" id="KW-1185">Reference proteome</keyword>
<organism evidence="1 2">
    <name type="scientific">Ottowia pentelensis</name>
    <dbReference type="NCBI Taxonomy" id="511108"/>
    <lineage>
        <taxon>Bacteria</taxon>
        <taxon>Pseudomonadati</taxon>
        <taxon>Pseudomonadota</taxon>
        <taxon>Betaproteobacteria</taxon>
        <taxon>Burkholderiales</taxon>
        <taxon>Comamonadaceae</taxon>
        <taxon>Ottowia</taxon>
    </lineage>
</organism>
<proteinExistence type="predicted"/>
<dbReference type="Gene3D" id="3.20.20.370">
    <property type="entry name" value="Glycoside hydrolase/deacetylase"/>
    <property type="match status" value="1"/>
</dbReference>
<gene>
    <name evidence="1" type="ORF">ACFFGG_10815</name>
</gene>
<evidence type="ECO:0000313" key="1">
    <source>
        <dbReference type="EMBL" id="MFC0593049.1"/>
    </source>
</evidence>
<dbReference type="Proteomes" id="UP001589834">
    <property type="component" value="Unassembled WGS sequence"/>
</dbReference>
<dbReference type="RefSeq" id="WP_377482930.1">
    <property type="nucleotide sequence ID" value="NZ_JBHLTN010000018.1"/>
</dbReference>
<dbReference type="InterPro" id="IPR029062">
    <property type="entry name" value="Class_I_gatase-like"/>
</dbReference>
<dbReference type="EMBL" id="JBHLTN010000018">
    <property type="protein sequence ID" value="MFC0593049.1"/>
    <property type="molecule type" value="Genomic_DNA"/>
</dbReference>
<protein>
    <recommendedName>
        <fullName evidence="3">NodB homology domain-containing protein</fullName>
    </recommendedName>
</protein>
<reference evidence="1 2" key="1">
    <citation type="submission" date="2024-09" db="EMBL/GenBank/DDBJ databases">
        <authorList>
            <person name="Sun Q."/>
            <person name="Mori K."/>
        </authorList>
    </citation>
    <scope>NUCLEOTIDE SEQUENCE [LARGE SCALE GENOMIC DNA]</scope>
    <source>
        <strain evidence="1 2">NCAIM B.02336</strain>
    </source>
</reference>
<sequence>MKATLTLAGPPTRLSGRFRPAPVAWLAAVLLCVNLVGCGGGSDTAAVSQQSAAASVQPGSAGGIAAPVANGSADQSVKAAVALAAPDPGLLLLLVPDGIDDQDPGIMAWEDAAREVGVRMAPITDSQFLSLGTSGALAYAGLVLPDQIHTVATDQLVAAVHDYTNAGGSTFLTFDFAALTRRADGPLVYPIPKSRLSDLAGVDYVLYDKYLDRTVGLGPVTAMRTTMRELLVPPGKSEPFSTAGPVALPTAPGGTITVGPTTITVGPPSVGNKDRLQVGPAGAIDVASQVPLLRAAGVGPGQALYLPVSPGDPGGVHGFDPQQYQIQPMASSSQLRSPNRLKELKAQVGFGQAVRAAAPNEASRFVAAASTKAIGVFGGGSGGAADGGAVVRTGLGDNGPDVLQAYHGYALGFLIYPSYVTEGSYAGTVLATSPQFGLVAGVKSYGAGRVLFVNLPLTYLKGRTDALPMHGFLQYFVKHLLGGAQLSSMPNGVPGMMFNWHLDSMEAQQPTLQLETAGIFNAGPMSIHITAGPDTVVPGDGLGFDLNNNPTMQAFLRRMDAKGHSIGSHGGWDHDYYGLNANETNSATFLPFLVLNRLAVDNAVGHPTRDYSAPEGNNPHWAMDWLAQQGVVSAYFGGHTGLGVTRDYRDGILNTPTLWVVPVTPMGLYATFEEFQDFNVPKADVINWYLDLVDFDLTHDTARMVYAHPPGASEWIDVVQTLEAYVRSKGASKFSWYTMPRLADFMAKRNEVQWSEQSLANGVTQFTASHPISLKELVWRLPKARYLRPTAVSGGSVADGGTVWLVKAGANARTLTFRASSSTTWAPF</sequence>
<dbReference type="Gene3D" id="3.40.50.880">
    <property type="match status" value="1"/>
</dbReference>
<evidence type="ECO:0000313" key="2">
    <source>
        <dbReference type="Proteomes" id="UP001589834"/>
    </source>
</evidence>
<accession>A0ABV6PU22</accession>